<accession>A0A1V1P6Q5</accession>
<evidence type="ECO:0000256" key="2">
    <source>
        <dbReference type="ARBA" id="ARBA00022691"/>
    </source>
</evidence>
<dbReference type="Gene3D" id="3.80.30.20">
    <property type="entry name" value="tm_1862 like domain"/>
    <property type="match status" value="1"/>
</dbReference>
<dbReference type="SFLD" id="SFLDS00029">
    <property type="entry name" value="Radical_SAM"/>
    <property type="match status" value="1"/>
</dbReference>
<dbReference type="GO" id="GO:0046872">
    <property type="term" value="F:metal ion binding"/>
    <property type="evidence" value="ECO:0007669"/>
    <property type="project" value="UniProtKB-KW"/>
</dbReference>
<dbReference type="InterPro" id="IPR007197">
    <property type="entry name" value="rSAM"/>
</dbReference>
<dbReference type="PANTHER" id="PTHR43409">
    <property type="entry name" value="ANAEROBIC MAGNESIUM-PROTOPORPHYRIN IX MONOMETHYL ESTER CYCLASE-RELATED"/>
    <property type="match status" value="1"/>
</dbReference>
<dbReference type="PANTHER" id="PTHR43409:SF4">
    <property type="entry name" value="RADICAL SAM SUPERFAMILY PROTEIN"/>
    <property type="match status" value="1"/>
</dbReference>
<dbReference type="SUPFAM" id="SSF102114">
    <property type="entry name" value="Radical SAM enzymes"/>
    <property type="match status" value="1"/>
</dbReference>
<name>A0A1V1P6Q5_9BACT</name>
<dbReference type="InterPro" id="IPR023404">
    <property type="entry name" value="rSAM_horseshoe"/>
</dbReference>
<reference evidence="8" key="1">
    <citation type="submission" date="2012-11" db="EMBL/GenBank/DDBJ databases">
        <authorList>
            <person name="Lucero-Rivera Y.E."/>
            <person name="Tovar-Ramirez D."/>
        </authorList>
    </citation>
    <scope>NUCLEOTIDE SEQUENCE [LARGE SCALE GENOMIC DNA]</scope>
    <source>
        <strain evidence="8">Araruama</strain>
    </source>
</reference>
<dbReference type="SMART" id="SM00729">
    <property type="entry name" value="Elp3"/>
    <property type="match status" value="1"/>
</dbReference>
<evidence type="ECO:0000256" key="4">
    <source>
        <dbReference type="ARBA" id="ARBA00023004"/>
    </source>
</evidence>
<evidence type="ECO:0000256" key="1">
    <source>
        <dbReference type="ARBA" id="ARBA00001966"/>
    </source>
</evidence>
<dbReference type="GO" id="GO:0051536">
    <property type="term" value="F:iron-sulfur cluster binding"/>
    <property type="evidence" value="ECO:0007669"/>
    <property type="project" value="UniProtKB-KW"/>
</dbReference>
<dbReference type="InterPro" id="IPR058240">
    <property type="entry name" value="rSAM_sf"/>
</dbReference>
<keyword evidence="2" id="KW-0949">S-adenosyl-L-methionine</keyword>
<evidence type="ECO:0000256" key="5">
    <source>
        <dbReference type="ARBA" id="ARBA00023014"/>
    </source>
</evidence>
<gene>
    <name evidence="7" type="ORF">OMM_03218</name>
</gene>
<organism evidence="7 8">
    <name type="scientific">Candidatus Magnetoglobus multicellularis str. Araruama</name>
    <dbReference type="NCBI Taxonomy" id="890399"/>
    <lineage>
        <taxon>Bacteria</taxon>
        <taxon>Pseudomonadati</taxon>
        <taxon>Thermodesulfobacteriota</taxon>
        <taxon>Desulfobacteria</taxon>
        <taxon>Desulfobacterales</taxon>
        <taxon>Desulfobacteraceae</taxon>
        <taxon>Candidatus Magnetoglobus</taxon>
    </lineage>
</organism>
<dbReference type="Proteomes" id="UP000189670">
    <property type="component" value="Unassembled WGS sequence"/>
</dbReference>
<keyword evidence="4" id="KW-0408">Iron</keyword>
<evidence type="ECO:0000313" key="7">
    <source>
        <dbReference type="EMBL" id="ETR70468.1"/>
    </source>
</evidence>
<evidence type="ECO:0000313" key="8">
    <source>
        <dbReference type="Proteomes" id="UP000189670"/>
    </source>
</evidence>
<dbReference type="GO" id="GO:0003824">
    <property type="term" value="F:catalytic activity"/>
    <property type="evidence" value="ECO:0007669"/>
    <property type="project" value="InterPro"/>
</dbReference>
<protein>
    <submittedName>
        <fullName evidence="7">Coproporphyrinogen oxidase (NAD)</fullName>
    </submittedName>
</protein>
<proteinExistence type="predicted"/>
<dbReference type="AlphaFoldDB" id="A0A1V1P6Q5"/>
<dbReference type="InterPro" id="IPR051198">
    <property type="entry name" value="BchE-like"/>
</dbReference>
<dbReference type="SFLD" id="SFLDG01095">
    <property type="entry name" value="Uncharacterised_Radical_SAM_Su"/>
    <property type="match status" value="1"/>
</dbReference>
<dbReference type="EMBL" id="ATBP01000419">
    <property type="protein sequence ID" value="ETR70468.1"/>
    <property type="molecule type" value="Genomic_DNA"/>
</dbReference>
<comment type="caution">
    <text evidence="7">The sequence shown here is derived from an EMBL/GenBank/DDBJ whole genome shotgun (WGS) entry which is preliminary data.</text>
</comment>
<evidence type="ECO:0000259" key="6">
    <source>
        <dbReference type="PROSITE" id="PS51918"/>
    </source>
</evidence>
<keyword evidence="3" id="KW-0479">Metal-binding</keyword>
<evidence type="ECO:0000256" key="3">
    <source>
        <dbReference type="ARBA" id="ARBA00022723"/>
    </source>
</evidence>
<comment type="cofactor">
    <cofactor evidence="1">
        <name>[4Fe-4S] cluster</name>
        <dbReference type="ChEBI" id="CHEBI:49883"/>
    </cofactor>
</comment>
<sequence length="359" mass="40660">MIRLTRNCPWNRCTFCPVYKGTQFSVRPVAHIINDIDIVKYHIDRIKDRSTNGIIHKENVQALWNETESYHEQPLHAALNWFMNNMRSVFLQDANSLIMKPSDLTKILTHLGKQFPEIQRITSYARSHTIARISQIDLDTIAGAGLNRIHIGLESGSDAVLALSKKGVSKAAHIKAGLKVKQSNMELSEYVMPGLGGKALSEDHALETADAINQINPDFIRFRSLAIPSSIPLKQMVDSGEFVPCSDIDVAREIHFMISHFNNIQSVITSDHVLNLFEDVQGRLPDNQSKMLSIIDQFLNLPAQEQMIFQVGRRLGIMRFLSQLDQPSLRHQVESICRQMNVTPENVDASIQELIKRFI</sequence>
<keyword evidence="5" id="KW-0411">Iron-sulfur</keyword>
<dbReference type="InterPro" id="IPR006638">
    <property type="entry name" value="Elp3/MiaA/NifB-like_rSAM"/>
</dbReference>
<dbReference type="PROSITE" id="PS51918">
    <property type="entry name" value="RADICAL_SAM"/>
    <property type="match status" value="1"/>
</dbReference>
<feature type="domain" description="Radical SAM core" evidence="6">
    <location>
        <begin position="1"/>
        <end position="262"/>
    </location>
</feature>
<dbReference type="Pfam" id="PF04055">
    <property type="entry name" value="Radical_SAM"/>
    <property type="match status" value="1"/>
</dbReference>